<name>A0A5A5S3K1_MICAE</name>
<sequence>MIEKSELREAFSLWMPAEKSPDLLLDFIFCRDSLDNLLDGKLSLENYLEILASCNIDVDDYCEIVNDNLSILQY</sequence>
<protein>
    <submittedName>
        <fullName evidence="1">Uncharacterized protein</fullName>
    </submittedName>
</protein>
<dbReference type="Proteomes" id="UP000324689">
    <property type="component" value="Unassembled WGS sequence"/>
</dbReference>
<proteinExistence type="predicted"/>
<dbReference type="EMBL" id="BHVQ01000083">
    <property type="protein sequence ID" value="GCA81888.1"/>
    <property type="molecule type" value="Genomic_DNA"/>
</dbReference>
<comment type="caution">
    <text evidence="1">The sequence shown here is derived from an EMBL/GenBank/DDBJ whole genome shotgun (WGS) entry which is preliminary data.</text>
</comment>
<gene>
    <name evidence="1" type="ORF">MiTs_03907</name>
</gene>
<dbReference type="AlphaFoldDB" id="A0A5A5S3K1"/>
<evidence type="ECO:0000313" key="2">
    <source>
        <dbReference type="Proteomes" id="UP000324689"/>
    </source>
</evidence>
<dbReference type="RefSeq" id="WP_149977008.1">
    <property type="nucleotide sequence ID" value="NZ_BHVQ01000083.1"/>
</dbReference>
<reference evidence="1 2" key="1">
    <citation type="submission" date="2018-09" db="EMBL/GenBank/DDBJ databases">
        <title>Evolutionary history of phycoerythrin pigmentation in the water bloom-forming cyanobacterium Microcystis aeruginosa.</title>
        <authorList>
            <person name="Tanabe Y."/>
            <person name="Tanabe Y."/>
            <person name="Yamaguchi H."/>
        </authorList>
    </citation>
    <scope>NUCLEOTIDE SEQUENCE [LARGE SCALE GENOMIC DNA]</scope>
    <source>
        <strain evidence="1 2">NIES-2521</strain>
    </source>
</reference>
<evidence type="ECO:0000313" key="1">
    <source>
        <dbReference type="EMBL" id="GCA81888.1"/>
    </source>
</evidence>
<accession>A0A5A5S3K1</accession>
<organism evidence="1 2">
    <name type="scientific">Microcystis aeruginosa NIES-2521</name>
    <dbReference type="NCBI Taxonomy" id="2303983"/>
    <lineage>
        <taxon>Bacteria</taxon>
        <taxon>Bacillati</taxon>
        <taxon>Cyanobacteriota</taxon>
        <taxon>Cyanophyceae</taxon>
        <taxon>Oscillatoriophycideae</taxon>
        <taxon>Chroococcales</taxon>
        <taxon>Microcystaceae</taxon>
        <taxon>Microcystis</taxon>
    </lineage>
</organism>